<keyword evidence="1" id="KW-0378">Hydrolase</keyword>
<dbReference type="Gene3D" id="3.40.630.40">
    <property type="entry name" value="Zn-dependent exopeptidases"/>
    <property type="match status" value="1"/>
</dbReference>
<gene>
    <name evidence="1" type="primary">hutG</name>
    <name evidence="1" type="ORF">FJU30_20770</name>
</gene>
<dbReference type="EMBL" id="VYKJ01000013">
    <property type="protein sequence ID" value="KAA8996642.1"/>
    <property type="molecule type" value="Genomic_DNA"/>
</dbReference>
<proteinExistence type="predicted"/>
<organism evidence="1 2">
    <name type="scientific">Affinibrenneria salicis</name>
    <dbReference type="NCBI Taxonomy" id="2590031"/>
    <lineage>
        <taxon>Bacteria</taxon>
        <taxon>Pseudomonadati</taxon>
        <taxon>Pseudomonadota</taxon>
        <taxon>Gammaproteobacteria</taxon>
        <taxon>Enterobacterales</taxon>
        <taxon>Pectobacteriaceae</taxon>
        <taxon>Affinibrenneria</taxon>
    </lineage>
</organism>
<dbReference type="Pfam" id="PF05013">
    <property type="entry name" value="FGase"/>
    <property type="match status" value="1"/>
</dbReference>
<dbReference type="AlphaFoldDB" id="A0A5J5FT29"/>
<dbReference type="SUPFAM" id="SSF53187">
    <property type="entry name" value="Zn-dependent exopeptidases"/>
    <property type="match status" value="1"/>
</dbReference>
<protein>
    <submittedName>
        <fullName evidence="1">N-formylglutamate deformylase</fullName>
        <ecNumber evidence="1">3.5.1.68</ecNumber>
    </submittedName>
</protein>
<dbReference type="Proteomes" id="UP000335415">
    <property type="component" value="Unassembled WGS sequence"/>
</dbReference>
<sequence length="268" mass="29955">MSTTAPFIFHQGSAPLFVTMPHTGTWLPPEIADTLTDEARRVPDTDWHIERLYAFAKDLGASVLQATCSRYVVDLNRPPDGASLYPGQATTGLCPDIRFDGGPVYLPGAQPSSQAVAQRRERYWRPWHDQLAAELARLTAQFPRVVLWDAHSICSVLPQFFDGRLPDFNIGTNKGVTCDPALQRRVADLARLAAPFSHVENGRYTGGYITRHYGQPEQGVHALQMELAQSAYMDETPPWRWDEEKARPLQTHLRAMLSAALAFAREGE</sequence>
<dbReference type="InterPro" id="IPR010247">
    <property type="entry name" value="HutG_amidohyd"/>
</dbReference>
<dbReference type="OrthoDB" id="8716700at2"/>
<dbReference type="EC" id="3.5.1.68" evidence="1"/>
<dbReference type="NCBIfam" id="TIGR02017">
    <property type="entry name" value="hutG_amidohyd"/>
    <property type="match status" value="1"/>
</dbReference>
<name>A0A5J5FT29_9GAMM</name>
<accession>A0A5J5FT29</accession>
<comment type="caution">
    <text evidence="1">The sequence shown here is derived from an EMBL/GenBank/DDBJ whole genome shotgun (WGS) entry which is preliminary data.</text>
</comment>
<reference evidence="1 2" key="1">
    <citation type="submission" date="2019-09" db="EMBL/GenBank/DDBJ databases">
        <authorList>
            <person name="Li Y."/>
        </authorList>
    </citation>
    <scope>NUCLEOTIDE SEQUENCE [LARGE SCALE GENOMIC DNA]</scope>
    <source>
        <strain evidence="1 2">L3-3HA</strain>
    </source>
</reference>
<evidence type="ECO:0000313" key="1">
    <source>
        <dbReference type="EMBL" id="KAA8996642.1"/>
    </source>
</evidence>
<evidence type="ECO:0000313" key="2">
    <source>
        <dbReference type="Proteomes" id="UP000335415"/>
    </source>
</evidence>
<keyword evidence="2" id="KW-1185">Reference proteome</keyword>
<dbReference type="RefSeq" id="WP_150436886.1">
    <property type="nucleotide sequence ID" value="NZ_VYKJ01000013.1"/>
</dbReference>
<dbReference type="GO" id="GO:0050129">
    <property type="term" value="F:N-formylglutamate deformylase activity"/>
    <property type="evidence" value="ECO:0007669"/>
    <property type="project" value="UniProtKB-EC"/>
</dbReference>
<dbReference type="InterPro" id="IPR007709">
    <property type="entry name" value="N-FG_amidohydro"/>
</dbReference>